<feature type="transmembrane region" description="Helical" evidence="5">
    <location>
        <begin position="34"/>
        <end position="54"/>
    </location>
</feature>
<dbReference type="SUPFAM" id="SSF103473">
    <property type="entry name" value="MFS general substrate transporter"/>
    <property type="match status" value="1"/>
</dbReference>
<dbReference type="InterPro" id="IPR020846">
    <property type="entry name" value="MFS_dom"/>
</dbReference>
<dbReference type="PROSITE" id="PS50850">
    <property type="entry name" value="MFS"/>
    <property type="match status" value="1"/>
</dbReference>
<feature type="transmembrane region" description="Helical" evidence="5">
    <location>
        <begin position="161"/>
        <end position="182"/>
    </location>
</feature>
<evidence type="ECO:0000256" key="2">
    <source>
        <dbReference type="ARBA" id="ARBA00022692"/>
    </source>
</evidence>
<reference evidence="7 8" key="1">
    <citation type="submission" date="2020-07" db="EMBL/GenBank/DDBJ databases">
        <title>Sequencing the genomes of 1000 actinobacteria strains.</title>
        <authorList>
            <person name="Klenk H.-P."/>
        </authorList>
    </citation>
    <scope>NUCLEOTIDE SEQUENCE [LARGE SCALE GENOMIC DNA]</scope>
    <source>
        <strain evidence="7 8">DSM 42178</strain>
    </source>
</reference>
<dbReference type="PANTHER" id="PTHR23514">
    <property type="entry name" value="BYPASS OF STOP CODON PROTEIN 6"/>
    <property type="match status" value="1"/>
</dbReference>
<evidence type="ECO:0000256" key="1">
    <source>
        <dbReference type="ARBA" id="ARBA00004651"/>
    </source>
</evidence>
<dbReference type="AlphaFoldDB" id="A0A852ZQ76"/>
<feature type="transmembrane region" description="Helical" evidence="5">
    <location>
        <begin position="268"/>
        <end position="289"/>
    </location>
</feature>
<feature type="transmembrane region" description="Helical" evidence="5">
    <location>
        <begin position="301"/>
        <end position="321"/>
    </location>
</feature>
<dbReference type="GO" id="GO:0022857">
    <property type="term" value="F:transmembrane transporter activity"/>
    <property type="evidence" value="ECO:0007669"/>
    <property type="project" value="InterPro"/>
</dbReference>
<feature type="domain" description="Major facilitator superfamily (MFS) profile" evidence="6">
    <location>
        <begin position="32"/>
        <end position="409"/>
    </location>
</feature>
<feature type="transmembrane region" description="Helical" evidence="5">
    <location>
        <begin position="66"/>
        <end position="86"/>
    </location>
</feature>
<gene>
    <name evidence="7" type="ORF">FHU37_000590</name>
</gene>
<keyword evidence="8" id="KW-1185">Reference proteome</keyword>
<comment type="subcellular location">
    <subcellularLocation>
        <location evidence="1">Cell membrane</location>
        <topology evidence="1">Multi-pass membrane protein</topology>
    </subcellularLocation>
</comment>
<feature type="transmembrane region" description="Helical" evidence="5">
    <location>
        <begin position="360"/>
        <end position="381"/>
    </location>
</feature>
<organism evidence="7 8">
    <name type="scientific">Allostreptomyces psammosilenae</name>
    <dbReference type="NCBI Taxonomy" id="1892865"/>
    <lineage>
        <taxon>Bacteria</taxon>
        <taxon>Bacillati</taxon>
        <taxon>Actinomycetota</taxon>
        <taxon>Actinomycetes</taxon>
        <taxon>Kitasatosporales</taxon>
        <taxon>Streptomycetaceae</taxon>
        <taxon>Allostreptomyces</taxon>
    </lineage>
</organism>
<dbReference type="InterPro" id="IPR011701">
    <property type="entry name" value="MFS"/>
</dbReference>
<feature type="transmembrane region" description="Helical" evidence="5">
    <location>
        <begin position="98"/>
        <end position="116"/>
    </location>
</feature>
<accession>A0A852ZQ76</accession>
<feature type="transmembrane region" description="Helical" evidence="5">
    <location>
        <begin position="327"/>
        <end position="348"/>
    </location>
</feature>
<dbReference type="PANTHER" id="PTHR23514:SF13">
    <property type="entry name" value="INNER MEMBRANE PROTEIN YBJJ"/>
    <property type="match status" value="1"/>
</dbReference>
<dbReference type="EMBL" id="JACBZD010000001">
    <property type="protein sequence ID" value="NYI03647.1"/>
    <property type="molecule type" value="Genomic_DNA"/>
</dbReference>
<evidence type="ECO:0000256" key="3">
    <source>
        <dbReference type="ARBA" id="ARBA00022989"/>
    </source>
</evidence>
<dbReference type="Pfam" id="PF07690">
    <property type="entry name" value="MFS_1"/>
    <property type="match status" value="1"/>
</dbReference>
<dbReference type="Gene3D" id="1.20.1250.20">
    <property type="entry name" value="MFS general substrate transporter like domains"/>
    <property type="match status" value="2"/>
</dbReference>
<sequence length="425" mass="41510">MDSADPARAGTPDGASGGSAGLAPGGVALRRRRVAVSLLFLLAGTVIGTWTARIPAVKEGLGLGDGGLSIGLLALAAGSITGMQAVGRLVDRWGGPRIAVPAVFADGAMLVLPAHATGLPTLAVALFVFGAAHGALNVAMNAAAVEVEQAARRPIMSSFHAFYSIGGFLGAAVGGVFAGAGLGTAATFTTVAVGVFLLAPWAARWVLPSRPARAPADAAPADRPGDGRRAGRSGGVFFLGVLGFSCLVGEGAAADWSTVYLRDSLGSGAGFAAAAYAAFSVAMTAGRLAGDRLAAALGRVTLVRCCGLVAAVGLGAALLVHHPVAGVVGFGCLGAGLSCIAPQVFSAAGNRDPARAGQAIARVASLSYLGFFVGPVVIGAVAELSGLPLALGIPAVLALFVAAAAPALRAPTTAEPPRAASGASG</sequence>
<evidence type="ECO:0000256" key="4">
    <source>
        <dbReference type="ARBA" id="ARBA00023136"/>
    </source>
</evidence>
<protein>
    <submittedName>
        <fullName evidence="7">MFS family permease</fullName>
    </submittedName>
</protein>
<dbReference type="InterPro" id="IPR036259">
    <property type="entry name" value="MFS_trans_sf"/>
</dbReference>
<dbReference type="Proteomes" id="UP000567795">
    <property type="component" value="Unassembled WGS sequence"/>
</dbReference>
<evidence type="ECO:0000313" key="8">
    <source>
        <dbReference type="Proteomes" id="UP000567795"/>
    </source>
</evidence>
<dbReference type="GO" id="GO:0005886">
    <property type="term" value="C:plasma membrane"/>
    <property type="evidence" value="ECO:0007669"/>
    <property type="project" value="UniProtKB-SubCell"/>
</dbReference>
<dbReference type="CDD" id="cd17393">
    <property type="entry name" value="MFS_MosC_like"/>
    <property type="match status" value="1"/>
</dbReference>
<evidence type="ECO:0000313" key="7">
    <source>
        <dbReference type="EMBL" id="NYI03647.1"/>
    </source>
</evidence>
<keyword evidence="4 5" id="KW-0472">Membrane</keyword>
<name>A0A852ZQ76_9ACTN</name>
<feature type="transmembrane region" description="Helical" evidence="5">
    <location>
        <begin position="387"/>
        <end position="408"/>
    </location>
</feature>
<feature type="transmembrane region" description="Helical" evidence="5">
    <location>
        <begin position="188"/>
        <end position="207"/>
    </location>
</feature>
<keyword evidence="3 5" id="KW-1133">Transmembrane helix</keyword>
<feature type="transmembrane region" description="Helical" evidence="5">
    <location>
        <begin position="122"/>
        <end position="140"/>
    </location>
</feature>
<evidence type="ECO:0000259" key="6">
    <source>
        <dbReference type="PROSITE" id="PS50850"/>
    </source>
</evidence>
<keyword evidence="2 5" id="KW-0812">Transmembrane</keyword>
<comment type="caution">
    <text evidence="7">The sequence shown here is derived from an EMBL/GenBank/DDBJ whole genome shotgun (WGS) entry which is preliminary data.</text>
</comment>
<dbReference type="InterPro" id="IPR051788">
    <property type="entry name" value="MFS_Transporter"/>
</dbReference>
<proteinExistence type="predicted"/>
<feature type="transmembrane region" description="Helical" evidence="5">
    <location>
        <begin position="236"/>
        <end position="256"/>
    </location>
</feature>
<dbReference type="RefSeq" id="WP_218903921.1">
    <property type="nucleotide sequence ID" value="NZ_JACBZD010000001.1"/>
</dbReference>
<evidence type="ECO:0000256" key="5">
    <source>
        <dbReference type="SAM" id="Phobius"/>
    </source>
</evidence>